<protein>
    <submittedName>
        <fullName evidence="1">Uncharacterized protein</fullName>
    </submittedName>
</protein>
<organism evidence="1">
    <name type="scientific">marine sediment metagenome</name>
    <dbReference type="NCBI Taxonomy" id="412755"/>
    <lineage>
        <taxon>unclassified sequences</taxon>
        <taxon>metagenomes</taxon>
        <taxon>ecological metagenomes</taxon>
    </lineage>
</organism>
<accession>X0VS49</accession>
<comment type="caution">
    <text evidence="1">The sequence shown here is derived from an EMBL/GenBank/DDBJ whole genome shotgun (WGS) entry which is preliminary data.</text>
</comment>
<dbReference type="EMBL" id="BARS01031694">
    <property type="protein sequence ID" value="GAG21040.1"/>
    <property type="molecule type" value="Genomic_DNA"/>
</dbReference>
<evidence type="ECO:0000313" key="1">
    <source>
        <dbReference type="EMBL" id="GAG21040.1"/>
    </source>
</evidence>
<name>X0VS49_9ZZZZ</name>
<dbReference type="AlphaFoldDB" id="X0VS49"/>
<reference evidence="1" key="1">
    <citation type="journal article" date="2014" name="Front. Microbiol.">
        <title>High frequency of phylogenetically diverse reductive dehalogenase-homologous genes in deep subseafloor sedimentary metagenomes.</title>
        <authorList>
            <person name="Kawai M."/>
            <person name="Futagami T."/>
            <person name="Toyoda A."/>
            <person name="Takaki Y."/>
            <person name="Nishi S."/>
            <person name="Hori S."/>
            <person name="Arai W."/>
            <person name="Tsubouchi T."/>
            <person name="Morono Y."/>
            <person name="Uchiyama I."/>
            <person name="Ito T."/>
            <person name="Fujiyama A."/>
            <person name="Inagaki F."/>
            <person name="Takami H."/>
        </authorList>
    </citation>
    <scope>NUCLEOTIDE SEQUENCE</scope>
    <source>
        <strain evidence="1">Expedition CK06-06</strain>
    </source>
</reference>
<proteinExistence type="predicted"/>
<gene>
    <name evidence="1" type="ORF">S01H1_49287</name>
</gene>
<sequence>MENKKKIIIVDLPQPDFSKTNGGCMVRKMNSVSILPKVKLSDRKGKVGMNAETQKFCERFKTC</sequence>